<accession>A0ACC2TCU1</accession>
<name>A0ACC2TCU1_9FUNG</name>
<sequence length="543" mass="58558">MEEEGSILMMERKVNPIDEKHEVDLTTGSIKTHNSSIFGRKTLCLVLLALATAYFIASLIITPSSPWGRVAIYLFILAKILFEFVPLELITDPIAKLWKPIDTAAGRIPGRIKGGVAALIIVALALVITFVFEESKNGTRMQRSQSLLEIAVFIALVAATSRNFKRINWHTVATGILLQLLVGLFVMKTEVGSNTFTFISSMASKLLSFAKLGSRFVFGEAVADAQVFAAIVLPAVLFFASFVQILYYIGVMQWIITKSAFFFNFVMNTTVCESVVAAASPFVGMGESALLVKPFLVDMTRSELHQVMTSGFATIAGSVLMAFIGMGLDPKSLITSCVMSIPCSLALSKMRFPEIEESKTKNIVAHDGEERESNVLHAAANGAAQGVTLCLLIAGTLLAVTSLIALANALLGLLGSYLGYDKLTLELIGSYLFWPFAWLVGIPSQDCLKIGELLATKLFTNEFIAYDNLQAISKKSEITNRSIVLSTYALCGFANFASIGIQVGCLGAMAPTRKRDLAELALSSMITGTICTFVSAAIAGLLI</sequence>
<protein>
    <submittedName>
        <fullName evidence="1">Uncharacterized protein</fullName>
    </submittedName>
</protein>
<proteinExistence type="predicted"/>
<gene>
    <name evidence="1" type="ORF">DSO57_1029418</name>
</gene>
<dbReference type="Proteomes" id="UP001165960">
    <property type="component" value="Unassembled WGS sequence"/>
</dbReference>
<keyword evidence="2" id="KW-1185">Reference proteome</keyword>
<evidence type="ECO:0000313" key="2">
    <source>
        <dbReference type="Proteomes" id="UP001165960"/>
    </source>
</evidence>
<reference evidence="1" key="1">
    <citation type="submission" date="2022-04" db="EMBL/GenBank/DDBJ databases">
        <title>Genome of the entomopathogenic fungus Entomophthora muscae.</title>
        <authorList>
            <person name="Elya C."/>
            <person name="Lovett B.R."/>
            <person name="Lee E."/>
            <person name="Macias A.M."/>
            <person name="Hajek A.E."/>
            <person name="De Bivort B.L."/>
            <person name="Kasson M.T."/>
            <person name="De Fine Licht H.H."/>
            <person name="Stajich J.E."/>
        </authorList>
    </citation>
    <scope>NUCLEOTIDE SEQUENCE</scope>
    <source>
        <strain evidence="1">Berkeley</strain>
    </source>
</reference>
<organism evidence="1 2">
    <name type="scientific">Entomophthora muscae</name>
    <dbReference type="NCBI Taxonomy" id="34485"/>
    <lineage>
        <taxon>Eukaryota</taxon>
        <taxon>Fungi</taxon>
        <taxon>Fungi incertae sedis</taxon>
        <taxon>Zoopagomycota</taxon>
        <taxon>Entomophthoromycotina</taxon>
        <taxon>Entomophthoromycetes</taxon>
        <taxon>Entomophthorales</taxon>
        <taxon>Entomophthoraceae</taxon>
        <taxon>Entomophthora</taxon>
    </lineage>
</organism>
<evidence type="ECO:0000313" key="1">
    <source>
        <dbReference type="EMBL" id="KAJ9072261.1"/>
    </source>
</evidence>
<comment type="caution">
    <text evidence="1">The sequence shown here is derived from an EMBL/GenBank/DDBJ whole genome shotgun (WGS) entry which is preliminary data.</text>
</comment>
<dbReference type="EMBL" id="QTSX02003034">
    <property type="protein sequence ID" value="KAJ9072261.1"/>
    <property type="molecule type" value="Genomic_DNA"/>
</dbReference>